<proteinExistence type="predicted"/>
<evidence type="ECO:0000313" key="3">
    <source>
        <dbReference type="Proteomes" id="UP000325433"/>
    </source>
</evidence>
<dbReference type="EMBL" id="ML738423">
    <property type="protein sequence ID" value="KAE8306951.1"/>
    <property type="molecule type" value="Genomic_DNA"/>
</dbReference>
<accession>A0A5N6VEU4</accession>
<dbReference type="AlphaFoldDB" id="A0A5N6VEU4"/>
<dbReference type="Proteomes" id="UP000325433">
    <property type="component" value="Unassembled WGS sequence"/>
</dbReference>
<evidence type="ECO:0000313" key="2">
    <source>
        <dbReference type="EMBL" id="KAE8306951.1"/>
    </source>
</evidence>
<sequence length="55" mass="6288">MYRQASWLPHQHPCHTAEPPNLTSSQHCTPLNQFMLKNTIPLPSIQTAPIHSKEE</sequence>
<keyword evidence="3" id="KW-1185">Reference proteome</keyword>
<evidence type="ECO:0000256" key="1">
    <source>
        <dbReference type="SAM" id="MobiDB-lite"/>
    </source>
</evidence>
<gene>
    <name evidence="2" type="ORF">BDV41DRAFT_556554</name>
</gene>
<feature type="region of interest" description="Disordered" evidence="1">
    <location>
        <begin position="1"/>
        <end position="26"/>
    </location>
</feature>
<reference evidence="3" key="1">
    <citation type="submission" date="2019-04" db="EMBL/GenBank/DDBJ databases">
        <title>Friends and foes A comparative genomics studyof 23 Aspergillus species from section Flavi.</title>
        <authorList>
            <consortium name="DOE Joint Genome Institute"/>
            <person name="Kjaerbolling I."/>
            <person name="Vesth T."/>
            <person name="Frisvad J.C."/>
            <person name="Nybo J.L."/>
            <person name="Theobald S."/>
            <person name="Kildgaard S."/>
            <person name="Isbrandt T."/>
            <person name="Kuo A."/>
            <person name="Sato A."/>
            <person name="Lyhne E.K."/>
            <person name="Kogle M.E."/>
            <person name="Wiebenga A."/>
            <person name="Kun R.S."/>
            <person name="Lubbers R.J."/>
            <person name="Makela M.R."/>
            <person name="Barry K."/>
            <person name="Chovatia M."/>
            <person name="Clum A."/>
            <person name="Daum C."/>
            <person name="Haridas S."/>
            <person name="He G."/>
            <person name="LaButti K."/>
            <person name="Lipzen A."/>
            <person name="Mondo S."/>
            <person name="Riley R."/>
            <person name="Salamov A."/>
            <person name="Simmons B.A."/>
            <person name="Magnuson J.K."/>
            <person name="Henrissat B."/>
            <person name="Mortensen U.H."/>
            <person name="Larsen T.O."/>
            <person name="Devries R.P."/>
            <person name="Grigoriev I.V."/>
            <person name="Machida M."/>
            <person name="Baker S.E."/>
            <person name="Andersen M.R."/>
        </authorList>
    </citation>
    <scope>NUCLEOTIDE SEQUENCE [LARGE SCALE GENOMIC DNA]</scope>
    <source>
        <strain evidence="3">CBS 130015</strain>
    </source>
</reference>
<organism evidence="2 3">
    <name type="scientific">Aspergillus transmontanensis</name>
    <dbReference type="NCBI Taxonomy" id="1034304"/>
    <lineage>
        <taxon>Eukaryota</taxon>
        <taxon>Fungi</taxon>
        <taxon>Dikarya</taxon>
        <taxon>Ascomycota</taxon>
        <taxon>Pezizomycotina</taxon>
        <taxon>Eurotiomycetes</taxon>
        <taxon>Eurotiomycetidae</taxon>
        <taxon>Eurotiales</taxon>
        <taxon>Aspergillaceae</taxon>
        <taxon>Aspergillus</taxon>
        <taxon>Aspergillus subgen. Circumdati</taxon>
    </lineage>
</organism>
<protein>
    <submittedName>
        <fullName evidence="2">Uncharacterized protein</fullName>
    </submittedName>
</protein>
<name>A0A5N6VEU4_9EURO</name>